<feature type="region of interest" description="Disordered" evidence="1">
    <location>
        <begin position="1"/>
        <end position="29"/>
    </location>
</feature>
<proteinExistence type="predicted"/>
<dbReference type="EMBL" id="BLIR01000001">
    <property type="protein sequence ID" value="GFE36055.1"/>
    <property type="molecule type" value="Genomic_DNA"/>
</dbReference>
<dbReference type="AlphaFoldDB" id="A0A640UP55"/>
<name>A0A640UP55_9ACTN</name>
<comment type="caution">
    <text evidence="2">The sequence shown here is derived from an EMBL/GenBank/DDBJ whole genome shotgun (WGS) entry which is preliminary data.</text>
</comment>
<feature type="compositionally biased region" description="Basic and acidic residues" evidence="1">
    <location>
        <begin position="7"/>
        <end position="22"/>
    </location>
</feature>
<evidence type="ECO:0000313" key="2">
    <source>
        <dbReference type="EMBL" id="GFE36055.1"/>
    </source>
</evidence>
<evidence type="ECO:0000256" key="1">
    <source>
        <dbReference type="SAM" id="MobiDB-lite"/>
    </source>
</evidence>
<organism evidence="2 3">
    <name type="scientific">Streptomyces tubercidicus</name>
    <dbReference type="NCBI Taxonomy" id="47759"/>
    <lineage>
        <taxon>Bacteria</taxon>
        <taxon>Bacillati</taxon>
        <taxon>Actinomycetota</taxon>
        <taxon>Actinomycetes</taxon>
        <taxon>Kitasatosporales</taxon>
        <taxon>Streptomycetaceae</taxon>
        <taxon>Streptomyces</taxon>
    </lineage>
</organism>
<protein>
    <submittedName>
        <fullName evidence="2">Uncharacterized protein</fullName>
    </submittedName>
</protein>
<gene>
    <name evidence="2" type="ORF">Stube_07280</name>
</gene>
<reference evidence="2 3" key="1">
    <citation type="submission" date="2019-12" db="EMBL/GenBank/DDBJ databases">
        <title>Whole genome shotgun sequence of Streptomyces tubercidicus NBRC 13090.</title>
        <authorList>
            <person name="Ichikawa N."/>
            <person name="Kimura A."/>
            <person name="Kitahashi Y."/>
            <person name="Komaki H."/>
            <person name="Tamura T."/>
        </authorList>
    </citation>
    <scope>NUCLEOTIDE SEQUENCE [LARGE SCALE GENOMIC DNA]</scope>
    <source>
        <strain evidence="2 3">NBRC 13090</strain>
    </source>
</reference>
<keyword evidence="3" id="KW-1185">Reference proteome</keyword>
<dbReference type="Proteomes" id="UP000431826">
    <property type="component" value="Unassembled WGS sequence"/>
</dbReference>
<sequence length="54" mass="6283">MPGAFVQRRDRIGIGERHGQRADRHKSVHARPADDEYVIGVIRLRILLECHKRP</sequence>
<evidence type="ECO:0000313" key="3">
    <source>
        <dbReference type="Proteomes" id="UP000431826"/>
    </source>
</evidence>
<accession>A0A640UP55</accession>